<evidence type="ECO:0000313" key="2">
    <source>
        <dbReference type="EMBL" id="AIY85403.1"/>
    </source>
</evidence>
<feature type="region of interest" description="Disordered" evidence="1">
    <location>
        <begin position="1"/>
        <end position="23"/>
    </location>
</feature>
<organism evidence="2 3">
    <name type="scientific">Clostridium baratii str. Sullivan</name>
    <dbReference type="NCBI Taxonomy" id="1415775"/>
    <lineage>
        <taxon>Bacteria</taxon>
        <taxon>Bacillati</taxon>
        <taxon>Bacillota</taxon>
        <taxon>Clostridia</taxon>
        <taxon>Eubacteriales</taxon>
        <taxon>Clostridiaceae</taxon>
        <taxon>Clostridium</taxon>
    </lineage>
</organism>
<sequence length="91" mass="10442">MDYYKGNDTSVSQFLNGKDGVIPKPPRKGEIIKCLVCGEPMPPSAFSKIPSVRKREFKWQCHEKCINYMLDVCDRETTGLLAERKNDPTYK</sequence>
<dbReference type="RefSeq" id="WP_052139637.1">
    <property type="nucleotide sequence ID" value="NZ_CP006906.1"/>
</dbReference>
<dbReference type="AlphaFoldDB" id="A0A0A7G0N1"/>
<reference evidence="2 3" key="1">
    <citation type="journal article" date="2015" name="Infect. Genet. Evol.">
        <title>Genomic sequences of six botulinum neurotoxin-producing strains representing three clostridial species illustrate the mobility and diversity of botulinum neurotoxin genes.</title>
        <authorList>
            <person name="Smith T.J."/>
            <person name="Hill K.K."/>
            <person name="Xie G."/>
            <person name="Foley B.T."/>
            <person name="Williamson C.H."/>
            <person name="Foster J.T."/>
            <person name="Johnson S.L."/>
            <person name="Chertkov O."/>
            <person name="Teshima H."/>
            <person name="Gibbons H.S."/>
            <person name="Johnsky L.A."/>
            <person name="Karavis M.A."/>
            <person name="Smith L.A."/>
        </authorList>
    </citation>
    <scope>NUCLEOTIDE SEQUENCE [LARGE SCALE GENOMIC DNA]</scope>
    <source>
        <strain evidence="2">Sullivan</strain>
        <plasmid evidence="3">Plasmid pCBJ</plasmid>
    </source>
</reference>
<gene>
    <name evidence="2" type="ORF">U729_3159</name>
</gene>
<keyword evidence="2" id="KW-0614">Plasmid</keyword>
<dbReference type="HOGENOM" id="CLU_2421700_0_0_9"/>
<dbReference type="EMBL" id="CP006906">
    <property type="protein sequence ID" value="AIY85403.1"/>
    <property type="molecule type" value="Genomic_DNA"/>
</dbReference>
<dbReference type="Proteomes" id="UP000030635">
    <property type="component" value="Plasmid pCBJ"/>
</dbReference>
<evidence type="ECO:0000256" key="1">
    <source>
        <dbReference type="SAM" id="MobiDB-lite"/>
    </source>
</evidence>
<protein>
    <submittedName>
        <fullName evidence="2">Uncharacterized protein</fullName>
    </submittedName>
</protein>
<proteinExistence type="predicted"/>
<geneLocation type="plasmid" evidence="2 3">
    <name>pCBJ</name>
</geneLocation>
<name>A0A0A7G0N1_9CLOT</name>
<accession>A0A0A7G0N1</accession>
<keyword evidence="3" id="KW-1185">Reference proteome</keyword>
<evidence type="ECO:0000313" key="3">
    <source>
        <dbReference type="Proteomes" id="UP000030635"/>
    </source>
</evidence>
<dbReference type="KEGG" id="cbv:U729_3159"/>